<organism evidence="8 9">
    <name type="scientific">Steccherinum ochraceum</name>
    <dbReference type="NCBI Taxonomy" id="92696"/>
    <lineage>
        <taxon>Eukaryota</taxon>
        <taxon>Fungi</taxon>
        <taxon>Dikarya</taxon>
        <taxon>Basidiomycota</taxon>
        <taxon>Agaricomycotina</taxon>
        <taxon>Agaricomycetes</taxon>
        <taxon>Polyporales</taxon>
        <taxon>Steccherinaceae</taxon>
        <taxon>Steccherinum</taxon>
    </lineage>
</organism>
<feature type="domain" description="MSP" evidence="7">
    <location>
        <begin position="55"/>
        <end position="179"/>
    </location>
</feature>
<dbReference type="Gene3D" id="2.60.40.10">
    <property type="entry name" value="Immunoglobulins"/>
    <property type="match status" value="1"/>
</dbReference>
<proteinExistence type="inferred from homology"/>
<protein>
    <submittedName>
        <fullName evidence="8">Phosphatidylinositol-binding protein scs2</fullName>
    </submittedName>
</protein>
<reference evidence="8 9" key="1">
    <citation type="submission" date="2018-11" db="EMBL/GenBank/DDBJ databases">
        <title>Genome assembly of Steccherinum ochraceum LE-BIN_3174, the white-rot fungus of the Steccherinaceae family (The Residual Polyporoid clade, Polyporales, Basidiomycota).</title>
        <authorList>
            <person name="Fedorova T.V."/>
            <person name="Glazunova O.A."/>
            <person name="Landesman E.O."/>
            <person name="Moiseenko K.V."/>
            <person name="Psurtseva N.V."/>
            <person name="Savinova O.S."/>
            <person name="Shakhova N.V."/>
            <person name="Tyazhelova T.V."/>
            <person name="Vasina D.V."/>
        </authorList>
    </citation>
    <scope>NUCLEOTIDE SEQUENCE [LARGE SCALE GENOMIC DNA]</scope>
    <source>
        <strain evidence="8 9">LE-BIN_3174</strain>
    </source>
</reference>
<dbReference type="EMBL" id="RWJN01000476">
    <property type="protein sequence ID" value="TCD61355.1"/>
    <property type="molecule type" value="Genomic_DNA"/>
</dbReference>
<accession>A0A4R0R8A9</accession>
<dbReference type="InterPro" id="IPR016763">
    <property type="entry name" value="VAP"/>
</dbReference>
<dbReference type="SUPFAM" id="SSF49354">
    <property type="entry name" value="PapD-like"/>
    <property type="match status" value="1"/>
</dbReference>
<keyword evidence="3" id="KW-0812">Transmembrane</keyword>
<dbReference type="PANTHER" id="PTHR10809">
    <property type="entry name" value="VESICLE-ASSOCIATED MEMBRANE PROTEIN-ASSOCIATED PROTEIN"/>
    <property type="match status" value="1"/>
</dbReference>
<dbReference type="PROSITE" id="PS50202">
    <property type="entry name" value="MSP"/>
    <property type="match status" value="1"/>
</dbReference>
<dbReference type="InterPro" id="IPR008962">
    <property type="entry name" value="PapD-like_sf"/>
</dbReference>
<dbReference type="GO" id="GO:0033149">
    <property type="term" value="F:FFAT motif binding"/>
    <property type="evidence" value="ECO:0007669"/>
    <property type="project" value="TreeGrafter"/>
</dbReference>
<evidence type="ECO:0000313" key="8">
    <source>
        <dbReference type="EMBL" id="TCD61355.1"/>
    </source>
</evidence>
<dbReference type="PANTHER" id="PTHR10809:SF6">
    <property type="entry name" value="AT11025P-RELATED"/>
    <property type="match status" value="1"/>
</dbReference>
<evidence type="ECO:0000313" key="9">
    <source>
        <dbReference type="Proteomes" id="UP000292702"/>
    </source>
</evidence>
<evidence type="ECO:0000256" key="3">
    <source>
        <dbReference type="ARBA" id="ARBA00022692"/>
    </source>
</evidence>
<evidence type="ECO:0000256" key="5">
    <source>
        <dbReference type="ARBA" id="ARBA00023136"/>
    </source>
</evidence>
<evidence type="ECO:0000256" key="6">
    <source>
        <dbReference type="SAM" id="MobiDB-lite"/>
    </source>
</evidence>
<dbReference type="GO" id="GO:0090158">
    <property type="term" value="P:endoplasmic reticulum membrane organization"/>
    <property type="evidence" value="ECO:0007669"/>
    <property type="project" value="TreeGrafter"/>
</dbReference>
<dbReference type="GO" id="GO:0061817">
    <property type="term" value="P:endoplasmic reticulum-plasma membrane tethering"/>
    <property type="evidence" value="ECO:0007669"/>
    <property type="project" value="TreeGrafter"/>
</dbReference>
<sequence length="365" mass="40775">MKMFQRKLFNRPGKGSTPILVAIPSDSESPASIPSPSISSTVATNHDIDSPPTMSVSIHPTDHLVLNRPFTQDARTELDITNSSDRAITYKIKTTAPRAYHVRPNPGRVEPGETVSVRVTLLAMKEQPPVDARCKDKFLVQYALIPQEEGRVPLSLHEMWANEKLEKSCEMQKLRVVYSSEAREERNYVNGQMPGYSRFETVREMPLPTNDFYAELLGNVVPARNHTLPAHQLYNVPPPYVPVESSARHAPKVPVPVPPYESALRNVYLSSHRSQRRLSWMILSTPVVSGLRPREIEEHRDSVSSMVELGVASGIEEDEGGASSRQLAVDWVVLVVDDAQVFWTIATCTGSFRFPSPLVHWGAHV</sequence>
<keyword evidence="4" id="KW-1133">Transmembrane helix</keyword>
<feature type="compositionally biased region" description="Low complexity" evidence="6">
    <location>
        <begin position="23"/>
        <end position="40"/>
    </location>
</feature>
<evidence type="ECO:0000256" key="4">
    <source>
        <dbReference type="ARBA" id="ARBA00022989"/>
    </source>
</evidence>
<keyword evidence="5" id="KW-0472">Membrane</keyword>
<evidence type="ECO:0000256" key="2">
    <source>
        <dbReference type="ARBA" id="ARBA00008932"/>
    </source>
</evidence>
<dbReference type="Proteomes" id="UP000292702">
    <property type="component" value="Unassembled WGS sequence"/>
</dbReference>
<dbReference type="STRING" id="92696.A0A4R0R8A9"/>
<gene>
    <name evidence="8" type="primary">SCS2_1</name>
    <name evidence="8" type="ORF">EIP91_008565</name>
</gene>
<comment type="caution">
    <text evidence="8">The sequence shown here is derived from an EMBL/GenBank/DDBJ whole genome shotgun (WGS) entry which is preliminary data.</text>
</comment>
<evidence type="ECO:0000256" key="1">
    <source>
        <dbReference type="ARBA" id="ARBA00004211"/>
    </source>
</evidence>
<dbReference type="Pfam" id="PF00635">
    <property type="entry name" value="Motile_Sperm"/>
    <property type="match status" value="1"/>
</dbReference>
<dbReference type="InterPro" id="IPR013783">
    <property type="entry name" value="Ig-like_fold"/>
</dbReference>
<comment type="similarity">
    <text evidence="2">Belongs to the VAMP-associated protein (VAP) (TC 9.B.17) family.</text>
</comment>
<dbReference type="GO" id="GO:0005789">
    <property type="term" value="C:endoplasmic reticulum membrane"/>
    <property type="evidence" value="ECO:0007669"/>
    <property type="project" value="InterPro"/>
</dbReference>
<keyword evidence="9" id="KW-1185">Reference proteome</keyword>
<dbReference type="AlphaFoldDB" id="A0A4R0R8A9"/>
<dbReference type="InterPro" id="IPR000535">
    <property type="entry name" value="MSP_dom"/>
</dbReference>
<name>A0A4R0R8A9_9APHY</name>
<comment type="subcellular location">
    <subcellularLocation>
        <location evidence="1">Membrane</location>
        <topology evidence="1">Single-pass type IV membrane protein</topology>
    </subcellularLocation>
</comment>
<feature type="region of interest" description="Disordered" evidence="6">
    <location>
        <begin position="15"/>
        <end position="51"/>
    </location>
</feature>
<dbReference type="OrthoDB" id="264603at2759"/>
<dbReference type="GO" id="GO:0005886">
    <property type="term" value="C:plasma membrane"/>
    <property type="evidence" value="ECO:0007669"/>
    <property type="project" value="TreeGrafter"/>
</dbReference>
<evidence type="ECO:0000259" key="7">
    <source>
        <dbReference type="PROSITE" id="PS50202"/>
    </source>
</evidence>